<name>X8JHL4_9AGAM</name>
<comment type="caution">
    <text evidence="2">The sequence shown here is derived from an EMBL/GenBank/DDBJ whole genome shotgun (WGS) entry which is preliminary data.</text>
</comment>
<dbReference type="InterPro" id="IPR036047">
    <property type="entry name" value="F-box-like_dom_sf"/>
</dbReference>
<dbReference type="EMBL" id="JATN01000316">
    <property type="protein sequence ID" value="EUC63169.1"/>
    <property type="molecule type" value="Genomic_DNA"/>
</dbReference>
<feature type="non-terminal residue" evidence="2">
    <location>
        <position position="572"/>
    </location>
</feature>
<gene>
    <name evidence="2" type="ORF">RSOL_482210</name>
</gene>
<dbReference type="SUPFAM" id="SSF81383">
    <property type="entry name" value="F-box domain"/>
    <property type="match status" value="1"/>
</dbReference>
<proteinExistence type="predicted"/>
<sequence>MSFIRPVEKIGSDCVTSQDVLDPTTKQSEDTHNLPPAAPKGYLDSCISSEVTLGLGSGDPGAEDITSRTESTLGSSQYEMTQQLAHISLTPTRNRLSSSIFCLPDDMLFEIFSHVIYAPENQNLPMKECLQRSYSSLHNLMAVCSDWKHFAVNQGEFWKIIPACDWCIKYLAIDLSIQRAGNRGLRLATILSRHITAPRLSAIIESHASRFCALNVQSEDLDYIHNLVRQLSQVDAQLSELSIWYTYYMDTEGQCTSPPIYAEALDQAPFARLIRSLSVLRLWGCLGRWETITFSDRLVELFIHRVRLVNSGSAMESFLSAISSANELRDLTIIDLQACYNWTETTGLLARPKIVLPKLRSLVLQDLWFNVLELVLLVLAPGTYHSALKLTWVVVHIGHSFKLSTWEKIEPSNVITLLSRVTIDRLWLLGVTAEKPWLNGTEVRRLLTAVPRLKEFGLHNWIFQLNFFNQLLATSASDDGRGELEFPRLEGLGLTRAFVTDEEGFKRFLAKMRAQKVIFGGITESKVKSGFWHRLQGDEDIVGWLRCNIPGFCFVDCEHVPAPMRVGEWRLW</sequence>
<evidence type="ECO:0000256" key="1">
    <source>
        <dbReference type="SAM" id="MobiDB-lite"/>
    </source>
</evidence>
<protein>
    <submittedName>
        <fullName evidence="2">F-box-like protein</fullName>
    </submittedName>
</protein>
<evidence type="ECO:0000313" key="3">
    <source>
        <dbReference type="Proteomes" id="UP000030108"/>
    </source>
</evidence>
<dbReference type="AlphaFoldDB" id="X8JHL4"/>
<feature type="region of interest" description="Disordered" evidence="1">
    <location>
        <begin position="16"/>
        <end position="40"/>
    </location>
</feature>
<dbReference type="OrthoDB" id="3221235at2759"/>
<organism evidence="2 3">
    <name type="scientific">Rhizoctonia solani AG-3 Rhs1AP</name>
    <dbReference type="NCBI Taxonomy" id="1086054"/>
    <lineage>
        <taxon>Eukaryota</taxon>
        <taxon>Fungi</taxon>
        <taxon>Dikarya</taxon>
        <taxon>Basidiomycota</taxon>
        <taxon>Agaricomycotina</taxon>
        <taxon>Agaricomycetes</taxon>
        <taxon>Cantharellales</taxon>
        <taxon>Ceratobasidiaceae</taxon>
        <taxon>Rhizoctonia</taxon>
    </lineage>
</organism>
<accession>X8JHL4</accession>
<reference evidence="3" key="1">
    <citation type="journal article" date="2014" name="Genome Announc.">
        <title>Draft genome sequence of the plant-pathogenic soil fungus Rhizoctonia solani anastomosis group 3 strain Rhs1AP.</title>
        <authorList>
            <person name="Cubeta M.A."/>
            <person name="Thomas E."/>
            <person name="Dean R.A."/>
            <person name="Jabaji S."/>
            <person name="Neate S.M."/>
            <person name="Tavantzis S."/>
            <person name="Toda T."/>
            <person name="Vilgalys R."/>
            <person name="Bharathan N."/>
            <person name="Fedorova-Abrams N."/>
            <person name="Pakala S.B."/>
            <person name="Pakala S.M."/>
            <person name="Zafar N."/>
            <person name="Joardar V."/>
            <person name="Losada L."/>
            <person name="Nierman W.C."/>
        </authorList>
    </citation>
    <scope>NUCLEOTIDE SEQUENCE [LARGE SCALE GENOMIC DNA]</scope>
    <source>
        <strain evidence="3">AG-3</strain>
    </source>
</reference>
<dbReference type="Proteomes" id="UP000030108">
    <property type="component" value="Unassembled WGS sequence"/>
</dbReference>
<evidence type="ECO:0000313" key="2">
    <source>
        <dbReference type="EMBL" id="EUC63169.1"/>
    </source>
</evidence>